<sequence length="1006" mass="108347">MASSSKKSAKGRGSSSFGKGGPSIASGATTLRGLEDNSSSSDSVLGSPEPLGDILGRPIVDPWYRSSERFPSAPASLQPPSADWEWNEMLAVPLVFDFQCSRAIEWADWIDSELANREFYDRLEQADVLRSILISRCSNMYRDTEALRQLITLGERMLPWGLKLRGSIRGWSISIELRMLQFEEPPLWRTGSANVFSLYTQLDLLHAEELARASCHIVTTALNSSILHTFLWEHALEYIKKGSLTYLSATNAGWLLVLSSGGLQFTVYSAHRVRKQFGFDQEIPAVMGVAAGEIPTINPFLRARAFAYWSGTAPWVIIPSGDRIGVYTTATNTMTTYANRQSLGYAVWHHENSRWVIHGNHHPPLWLRDHPHVSAPGKVPSSRGRRTASTGTPAVKRKKPGRSKKREAPSKDSPAQASKKKKTSVTKGSKEALVLKTTVTSPPLAGEDIPQGVSAPVSKKLVRKTRAGKRTFVPPAFPSAPSSIAARVAARKSSRDVVYSEKRSKQRADTSSRVPIEISSSSSSDPSGAAAEEIEREDAETGAAETVSGADDFAADISSIDTSAALSTSSGEKNVEAGASTEDDEVSMDELEAAEASFDSTPVASASGPSGSGSHVDPSLLDSSPSTRQYVRRARRGSLVPTDSERIVSATVRVSTPPSPLPESGGTAPTPITTAAEASAATTVTESESIPIDENLVIDTDFGVGVTQIEHAEVAASEDPVQADVIPGSDVPVIEEELAQDPVDDIDMADAHDSYDEVLTEIEDHVADAQVADMGVTAPVTAHASPTEIGELNGHGLLPICCPPSDEPGLMPSCCSPSKPNGLKLGGHGLMPICRPPFGEPRLMPKLSFAIRSISGNEAVAEEERRHQTAAVESAIRGQPGLLSACQADFEVFRVPQGGIRFLKAQWENIPELEDITEVHILEWKAVVQEAIEGDFRFDFILDYLRRLAHGMFSRRVLAELRDTEARVTALRDALNVVAPNPWDLASARRASAESDIGSALHDLLA</sequence>
<protein>
    <recommendedName>
        <fullName evidence="3">Aminotransferase-like plant mobile domain-containing protein</fullName>
    </recommendedName>
</protein>
<evidence type="ECO:0000313" key="2">
    <source>
        <dbReference type="EMBL" id="SPC79079.1"/>
    </source>
</evidence>
<name>A0A2N9EWU6_FAGSY</name>
<feature type="compositionally biased region" description="Low complexity" evidence="1">
    <location>
        <begin position="36"/>
        <end position="50"/>
    </location>
</feature>
<proteinExistence type="predicted"/>
<feature type="region of interest" description="Disordered" evidence="1">
    <location>
        <begin position="471"/>
        <end position="550"/>
    </location>
</feature>
<reference evidence="2" key="1">
    <citation type="submission" date="2018-02" db="EMBL/GenBank/DDBJ databases">
        <authorList>
            <person name="Cohen D.B."/>
            <person name="Kent A.D."/>
        </authorList>
    </citation>
    <scope>NUCLEOTIDE SEQUENCE</scope>
</reference>
<accession>A0A2N9EWU6</accession>
<feature type="compositionally biased region" description="Basic and acidic residues" evidence="1">
    <location>
        <begin position="493"/>
        <end position="510"/>
    </location>
</feature>
<feature type="region of interest" description="Disordered" evidence="1">
    <location>
        <begin position="368"/>
        <end position="429"/>
    </location>
</feature>
<feature type="compositionally biased region" description="Low complexity" evidence="1">
    <location>
        <begin position="1"/>
        <end position="17"/>
    </location>
</feature>
<evidence type="ECO:0000256" key="1">
    <source>
        <dbReference type="SAM" id="MobiDB-lite"/>
    </source>
</evidence>
<feature type="region of interest" description="Disordered" evidence="1">
    <location>
        <begin position="563"/>
        <end position="642"/>
    </location>
</feature>
<gene>
    <name evidence="2" type="ORF">FSB_LOCUS6961</name>
</gene>
<dbReference type="AlphaFoldDB" id="A0A2N9EWU6"/>
<dbReference type="EMBL" id="OIVN01000366">
    <property type="protein sequence ID" value="SPC79079.1"/>
    <property type="molecule type" value="Genomic_DNA"/>
</dbReference>
<feature type="compositionally biased region" description="Low complexity" evidence="1">
    <location>
        <begin position="511"/>
        <end position="531"/>
    </location>
</feature>
<feature type="compositionally biased region" description="Low complexity" evidence="1">
    <location>
        <begin position="604"/>
        <end position="614"/>
    </location>
</feature>
<feature type="compositionally biased region" description="Acidic residues" evidence="1">
    <location>
        <begin position="581"/>
        <end position="593"/>
    </location>
</feature>
<feature type="compositionally biased region" description="Basic residues" evidence="1">
    <location>
        <begin position="395"/>
        <end position="405"/>
    </location>
</feature>
<organism evidence="2">
    <name type="scientific">Fagus sylvatica</name>
    <name type="common">Beechnut</name>
    <dbReference type="NCBI Taxonomy" id="28930"/>
    <lineage>
        <taxon>Eukaryota</taxon>
        <taxon>Viridiplantae</taxon>
        <taxon>Streptophyta</taxon>
        <taxon>Embryophyta</taxon>
        <taxon>Tracheophyta</taxon>
        <taxon>Spermatophyta</taxon>
        <taxon>Magnoliopsida</taxon>
        <taxon>eudicotyledons</taxon>
        <taxon>Gunneridae</taxon>
        <taxon>Pentapetalae</taxon>
        <taxon>rosids</taxon>
        <taxon>fabids</taxon>
        <taxon>Fagales</taxon>
        <taxon>Fagaceae</taxon>
        <taxon>Fagus</taxon>
    </lineage>
</organism>
<evidence type="ECO:0008006" key="3">
    <source>
        <dbReference type="Google" id="ProtNLM"/>
    </source>
</evidence>
<feature type="region of interest" description="Disordered" evidence="1">
    <location>
        <begin position="1"/>
        <end position="53"/>
    </location>
</feature>